<gene>
    <name evidence="1" type="ORF">LTS18_005460</name>
</gene>
<dbReference type="Proteomes" id="UP001186974">
    <property type="component" value="Unassembled WGS sequence"/>
</dbReference>
<evidence type="ECO:0000313" key="1">
    <source>
        <dbReference type="EMBL" id="KAK3061773.1"/>
    </source>
</evidence>
<organism evidence="1 2">
    <name type="scientific">Coniosporium uncinatum</name>
    <dbReference type="NCBI Taxonomy" id="93489"/>
    <lineage>
        <taxon>Eukaryota</taxon>
        <taxon>Fungi</taxon>
        <taxon>Dikarya</taxon>
        <taxon>Ascomycota</taxon>
        <taxon>Pezizomycotina</taxon>
        <taxon>Dothideomycetes</taxon>
        <taxon>Dothideomycetes incertae sedis</taxon>
        <taxon>Coniosporium</taxon>
    </lineage>
</organism>
<comment type="caution">
    <text evidence="1">The sequence shown here is derived from an EMBL/GenBank/DDBJ whole genome shotgun (WGS) entry which is preliminary data.</text>
</comment>
<protein>
    <submittedName>
        <fullName evidence="1">Uncharacterized protein</fullName>
    </submittedName>
</protein>
<sequence length="441" mass="49500">METSLADPGIVTLDSTVTAYKIPLSVVALWPPENDVNPVRRTWLAPYTVVLAVITTFLLAARFWARYTRQAGNFGLDDVLIGAAWIFSSLLSAAVIYGVLEAGFDRHVWDVAYNGIAARGAFVGWLAENCFITSTCLTKVSILLFYRRLMTRTYSHKLLWAIQAAIIFTALYWLAAVLFLWLQCTPLEASWKSVDILYPELYQCARRDITDPLVGALSVISDAYTLVLPELLIRKLKMGHKQKVVLYAVFGSGLLVIGAGIIRTYWLARISTDPLRDITWVGFETLIWSVLEMQLAIICASAPALKVFIGKYLVDPMTKGSNYTSFHVKSQRVRSFGWFKDSKGLGVSSTASASYPAGEATEARWSGFTGIQKSFLLSIRWSEAPCDFCYEEQKTHVYAEKAPRYPEKTHIYGEGKPLPPEKDKVGMYVDERPIPPEKDWR</sequence>
<proteinExistence type="predicted"/>
<keyword evidence="2" id="KW-1185">Reference proteome</keyword>
<name>A0ACC3D4J5_9PEZI</name>
<dbReference type="EMBL" id="JAWDJW010007631">
    <property type="protein sequence ID" value="KAK3061773.1"/>
    <property type="molecule type" value="Genomic_DNA"/>
</dbReference>
<accession>A0ACC3D4J5</accession>
<reference evidence="1" key="1">
    <citation type="submission" date="2024-09" db="EMBL/GenBank/DDBJ databases">
        <title>Black Yeasts Isolated from many extreme environments.</title>
        <authorList>
            <person name="Coleine C."/>
            <person name="Stajich J.E."/>
            <person name="Selbmann L."/>
        </authorList>
    </citation>
    <scope>NUCLEOTIDE SEQUENCE</scope>
    <source>
        <strain evidence="1">CCFEE 5737</strain>
    </source>
</reference>
<evidence type="ECO:0000313" key="2">
    <source>
        <dbReference type="Proteomes" id="UP001186974"/>
    </source>
</evidence>